<dbReference type="AlphaFoldDB" id="A0A9P5ZL00"/>
<evidence type="ECO:0000313" key="1">
    <source>
        <dbReference type="EMBL" id="KAF9488983.1"/>
    </source>
</evidence>
<reference evidence="1" key="1">
    <citation type="submission" date="2020-11" db="EMBL/GenBank/DDBJ databases">
        <authorList>
            <consortium name="DOE Joint Genome Institute"/>
            <person name="Ahrendt S."/>
            <person name="Riley R."/>
            <person name="Andreopoulos W."/>
            <person name="Labutti K."/>
            <person name="Pangilinan J."/>
            <person name="Ruiz-Duenas F.J."/>
            <person name="Barrasa J.M."/>
            <person name="Sanchez-Garcia M."/>
            <person name="Camarero S."/>
            <person name="Miyauchi S."/>
            <person name="Serrano A."/>
            <person name="Linde D."/>
            <person name="Babiker R."/>
            <person name="Drula E."/>
            <person name="Ayuso-Fernandez I."/>
            <person name="Pacheco R."/>
            <person name="Padilla G."/>
            <person name="Ferreira P."/>
            <person name="Barriuso J."/>
            <person name="Kellner H."/>
            <person name="Castanera R."/>
            <person name="Alfaro M."/>
            <person name="Ramirez L."/>
            <person name="Pisabarro A.G."/>
            <person name="Kuo A."/>
            <person name="Tritt A."/>
            <person name="Lipzen A."/>
            <person name="He G."/>
            <person name="Yan M."/>
            <person name="Ng V."/>
            <person name="Cullen D."/>
            <person name="Martin F."/>
            <person name="Rosso M.-N."/>
            <person name="Henrissat B."/>
            <person name="Hibbett D."/>
            <person name="Martinez A.T."/>
            <person name="Grigoriev I.V."/>
        </authorList>
    </citation>
    <scope>NUCLEOTIDE SEQUENCE</scope>
    <source>
        <strain evidence="1">ATCC 90797</strain>
    </source>
</reference>
<proteinExistence type="predicted"/>
<dbReference type="EMBL" id="MU154688">
    <property type="protein sequence ID" value="KAF9488983.1"/>
    <property type="molecule type" value="Genomic_DNA"/>
</dbReference>
<feature type="non-terminal residue" evidence="1">
    <location>
        <position position="1"/>
    </location>
</feature>
<sequence length="84" mass="9224">YKASSDNLELSTLLECVSAAGLTVPLLFVLQDGPLPDISEPDVGRIAHSKSGWTDSGIMADWVEKVFIPFVLEHCNLLKLVILW</sequence>
<organism evidence="1 2">
    <name type="scientific">Pleurotus eryngii</name>
    <name type="common">Boletus of the steppes</name>
    <dbReference type="NCBI Taxonomy" id="5323"/>
    <lineage>
        <taxon>Eukaryota</taxon>
        <taxon>Fungi</taxon>
        <taxon>Dikarya</taxon>
        <taxon>Basidiomycota</taxon>
        <taxon>Agaricomycotina</taxon>
        <taxon>Agaricomycetes</taxon>
        <taxon>Agaricomycetidae</taxon>
        <taxon>Agaricales</taxon>
        <taxon>Pleurotineae</taxon>
        <taxon>Pleurotaceae</taxon>
        <taxon>Pleurotus</taxon>
    </lineage>
</organism>
<comment type="caution">
    <text evidence="1">The sequence shown here is derived from an EMBL/GenBank/DDBJ whole genome shotgun (WGS) entry which is preliminary data.</text>
</comment>
<feature type="non-terminal residue" evidence="1">
    <location>
        <position position="84"/>
    </location>
</feature>
<evidence type="ECO:0000313" key="2">
    <source>
        <dbReference type="Proteomes" id="UP000807025"/>
    </source>
</evidence>
<dbReference type="OrthoDB" id="3265672at2759"/>
<accession>A0A9P5ZL00</accession>
<protein>
    <submittedName>
        <fullName evidence="1">Uncharacterized protein</fullName>
    </submittedName>
</protein>
<name>A0A9P5ZL00_PLEER</name>
<keyword evidence="2" id="KW-1185">Reference proteome</keyword>
<gene>
    <name evidence="1" type="ORF">BDN71DRAFT_1364629</name>
</gene>
<dbReference type="Proteomes" id="UP000807025">
    <property type="component" value="Unassembled WGS sequence"/>
</dbReference>